<accession>A0AAD7GF55</accession>
<evidence type="ECO:0008006" key="3">
    <source>
        <dbReference type="Google" id="ProtNLM"/>
    </source>
</evidence>
<dbReference type="SUPFAM" id="SSF52047">
    <property type="entry name" value="RNI-like"/>
    <property type="match status" value="1"/>
</dbReference>
<dbReference type="EMBL" id="JARKIE010000109">
    <property type="protein sequence ID" value="KAJ7683382.1"/>
    <property type="molecule type" value="Genomic_DNA"/>
</dbReference>
<reference evidence="1" key="1">
    <citation type="submission" date="2023-03" db="EMBL/GenBank/DDBJ databases">
        <title>Massive genome expansion in bonnet fungi (Mycena s.s.) driven by repeated elements and novel gene families across ecological guilds.</title>
        <authorList>
            <consortium name="Lawrence Berkeley National Laboratory"/>
            <person name="Harder C.B."/>
            <person name="Miyauchi S."/>
            <person name="Viragh M."/>
            <person name="Kuo A."/>
            <person name="Thoen E."/>
            <person name="Andreopoulos B."/>
            <person name="Lu D."/>
            <person name="Skrede I."/>
            <person name="Drula E."/>
            <person name="Henrissat B."/>
            <person name="Morin E."/>
            <person name="Kohler A."/>
            <person name="Barry K."/>
            <person name="LaButti K."/>
            <person name="Morin E."/>
            <person name="Salamov A."/>
            <person name="Lipzen A."/>
            <person name="Mereny Z."/>
            <person name="Hegedus B."/>
            <person name="Baldrian P."/>
            <person name="Stursova M."/>
            <person name="Weitz H."/>
            <person name="Taylor A."/>
            <person name="Grigoriev I.V."/>
            <person name="Nagy L.G."/>
            <person name="Martin F."/>
            <person name="Kauserud H."/>
        </authorList>
    </citation>
    <scope>NUCLEOTIDE SEQUENCE</scope>
    <source>
        <strain evidence="1">CBHHK067</strain>
    </source>
</reference>
<comment type="caution">
    <text evidence="1">The sequence shown here is derived from an EMBL/GenBank/DDBJ whole genome shotgun (WGS) entry which is preliminary data.</text>
</comment>
<name>A0AAD7GF55_MYCRO</name>
<dbReference type="AlphaFoldDB" id="A0AAD7GF55"/>
<gene>
    <name evidence="1" type="ORF">B0H17DRAFT_1205238</name>
</gene>
<dbReference type="Gene3D" id="3.80.10.10">
    <property type="entry name" value="Ribonuclease Inhibitor"/>
    <property type="match status" value="1"/>
</dbReference>
<protein>
    <recommendedName>
        <fullName evidence="3">FBD domain-containing protein</fullName>
    </recommendedName>
</protein>
<dbReference type="InterPro" id="IPR032675">
    <property type="entry name" value="LRR_dom_sf"/>
</dbReference>
<sequence>MPNALVSLVRSFAGQIQRLDLHLMAEQFSRLRPLHASFPLLQHLATSHSSSEDLSYLLQDAPSIRELRLLGDTSSIKFSLPLLTHLEIEKEISKDTFLAILTNFPSLSHFKFHLTEYESHSITEISIPTTFPNLTSLTVGSGCSALHLLQLPNLHKLDLPSFFKPDIIRPFLARSSCPLDHLVISFEGYDEDGYGDDVSEEVTNLLKTFPLVVVLEITRCPDVSVLISCLESPGLLPRLSELTISAEIGPQTPDMDYDAIIGMLHRRRDSARAVELRKFHLNMTCLGQSSSDDVEDRCPGYLVCREIIGNSLDFVLGLAAGGKHYTWPPNAKGDSLVFFCWSIYD</sequence>
<dbReference type="Proteomes" id="UP001221757">
    <property type="component" value="Unassembled WGS sequence"/>
</dbReference>
<evidence type="ECO:0000313" key="1">
    <source>
        <dbReference type="EMBL" id="KAJ7683382.1"/>
    </source>
</evidence>
<proteinExistence type="predicted"/>
<keyword evidence="2" id="KW-1185">Reference proteome</keyword>
<organism evidence="1 2">
    <name type="scientific">Mycena rosella</name>
    <name type="common">Pink bonnet</name>
    <name type="synonym">Agaricus rosellus</name>
    <dbReference type="NCBI Taxonomy" id="1033263"/>
    <lineage>
        <taxon>Eukaryota</taxon>
        <taxon>Fungi</taxon>
        <taxon>Dikarya</taxon>
        <taxon>Basidiomycota</taxon>
        <taxon>Agaricomycotina</taxon>
        <taxon>Agaricomycetes</taxon>
        <taxon>Agaricomycetidae</taxon>
        <taxon>Agaricales</taxon>
        <taxon>Marasmiineae</taxon>
        <taxon>Mycenaceae</taxon>
        <taxon>Mycena</taxon>
    </lineage>
</organism>
<evidence type="ECO:0000313" key="2">
    <source>
        <dbReference type="Proteomes" id="UP001221757"/>
    </source>
</evidence>